<reference evidence="5 6" key="1">
    <citation type="submission" date="2017-08" db="EMBL/GenBank/DDBJ databases">
        <title>Infants hospitalized years apart are colonized by the same room-sourced microbial strains.</title>
        <authorList>
            <person name="Brooks B."/>
            <person name="Olm M.R."/>
            <person name="Firek B.A."/>
            <person name="Baker R."/>
            <person name="Thomas B.C."/>
            <person name="Morowitz M.J."/>
            <person name="Banfield J.F."/>
        </authorList>
    </citation>
    <scope>NUCLEOTIDE SEQUENCE [LARGE SCALE GENOMIC DNA]</scope>
    <source>
        <strain evidence="5">S2_005_003_R2_42</strain>
    </source>
</reference>
<dbReference type="Pfam" id="PF13649">
    <property type="entry name" value="Methyltransf_25"/>
    <property type="match status" value="1"/>
</dbReference>
<gene>
    <name evidence="5" type="ORF">DI564_07530</name>
</gene>
<protein>
    <submittedName>
        <fullName evidence="5">SAM-dependent methyltransferase</fullName>
    </submittedName>
</protein>
<name>A0A2W5KHQ0_9GAMM</name>
<comment type="caution">
    <text evidence="5">The sequence shown here is derived from an EMBL/GenBank/DDBJ whole genome shotgun (WGS) entry which is preliminary data.</text>
</comment>
<evidence type="ECO:0000259" key="4">
    <source>
        <dbReference type="Pfam" id="PF13649"/>
    </source>
</evidence>
<organism evidence="5 6">
    <name type="scientific">Rhodanobacter denitrificans</name>
    <dbReference type="NCBI Taxonomy" id="666685"/>
    <lineage>
        <taxon>Bacteria</taxon>
        <taxon>Pseudomonadati</taxon>
        <taxon>Pseudomonadota</taxon>
        <taxon>Gammaproteobacteria</taxon>
        <taxon>Lysobacterales</taxon>
        <taxon>Rhodanobacteraceae</taxon>
        <taxon>Rhodanobacter</taxon>
    </lineage>
</organism>
<dbReference type="EMBL" id="QFPO01000005">
    <property type="protein sequence ID" value="PZQ16472.1"/>
    <property type="molecule type" value="Genomic_DNA"/>
</dbReference>
<dbReference type="Proteomes" id="UP000249046">
    <property type="component" value="Unassembled WGS sequence"/>
</dbReference>
<evidence type="ECO:0000313" key="5">
    <source>
        <dbReference type="EMBL" id="PZQ16472.1"/>
    </source>
</evidence>
<dbReference type="AlphaFoldDB" id="A0A2W5KHQ0"/>
<dbReference type="InterPro" id="IPR041698">
    <property type="entry name" value="Methyltransf_25"/>
</dbReference>
<sequence>MTSDSATDPTADRPQTAFWNGRSGQAWVDTQTLLDALFQPMADRLIAGAPAGSPLRVLDVGCGTGAVALAIAQRLGDGGQVGGVDISRPMIAAADTRAARGRIAARFVCADAQRHRFAPASIDRIVSRFGVMFFDDPVAAFANLRRAAVDGAVLHAIVWRSADENAFLTAAELAAAPLLPQLPPRRASGPGPFALADAQRTQAMLEAAGWSGIAVTPLDVECTLPVADLPAYYTRIGPLGLVWPDLDDATRSRVDEVVRAAYRRYQDGGVVRFTAACWEIGARAG</sequence>
<feature type="domain" description="Methyltransferase" evidence="4">
    <location>
        <begin position="57"/>
        <end position="148"/>
    </location>
</feature>
<dbReference type="GO" id="GO:0008168">
    <property type="term" value="F:methyltransferase activity"/>
    <property type="evidence" value="ECO:0007669"/>
    <property type="project" value="UniProtKB-KW"/>
</dbReference>
<dbReference type="CDD" id="cd02440">
    <property type="entry name" value="AdoMet_MTases"/>
    <property type="match status" value="1"/>
</dbReference>
<evidence type="ECO:0000256" key="1">
    <source>
        <dbReference type="ARBA" id="ARBA00022603"/>
    </source>
</evidence>
<dbReference type="SUPFAM" id="SSF53335">
    <property type="entry name" value="S-adenosyl-L-methionine-dependent methyltransferases"/>
    <property type="match status" value="1"/>
</dbReference>
<proteinExistence type="predicted"/>
<keyword evidence="1 5" id="KW-0489">Methyltransferase</keyword>
<evidence type="ECO:0000256" key="2">
    <source>
        <dbReference type="ARBA" id="ARBA00022679"/>
    </source>
</evidence>
<dbReference type="PANTHER" id="PTHR43464">
    <property type="entry name" value="METHYLTRANSFERASE"/>
    <property type="match status" value="1"/>
</dbReference>
<dbReference type="GO" id="GO:0032259">
    <property type="term" value="P:methylation"/>
    <property type="evidence" value="ECO:0007669"/>
    <property type="project" value="UniProtKB-KW"/>
</dbReference>
<dbReference type="InterPro" id="IPR029063">
    <property type="entry name" value="SAM-dependent_MTases_sf"/>
</dbReference>
<evidence type="ECO:0000313" key="6">
    <source>
        <dbReference type="Proteomes" id="UP000249046"/>
    </source>
</evidence>
<accession>A0A2W5KHQ0</accession>
<keyword evidence="2 5" id="KW-0808">Transferase</keyword>
<dbReference type="PANTHER" id="PTHR43464:SF19">
    <property type="entry name" value="UBIQUINONE BIOSYNTHESIS O-METHYLTRANSFERASE, MITOCHONDRIAL"/>
    <property type="match status" value="1"/>
</dbReference>
<evidence type="ECO:0000256" key="3">
    <source>
        <dbReference type="ARBA" id="ARBA00022691"/>
    </source>
</evidence>
<keyword evidence="3" id="KW-0949">S-adenosyl-L-methionine</keyword>
<dbReference type="Gene3D" id="3.40.50.150">
    <property type="entry name" value="Vaccinia Virus protein VP39"/>
    <property type="match status" value="1"/>
</dbReference>